<dbReference type="GO" id="GO:0004674">
    <property type="term" value="F:protein serine/threonine kinase activity"/>
    <property type="evidence" value="ECO:0007669"/>
    <property type="project" value="TreeGrafter"/>
</dbReference>
<dbReference type="GO" id="GO:0005524">
    <property type="term" value="F:ATP binding"/>
    <property type="evidence" value="ECO:0007669"/>
    <property type="project" value="UniProtKB-KW"/>
</dbReference>
<comment type="caution">
    <text evidence="6">The sequence shown here is derived from an EMBL/GenBank/DDBJ whole genome shotgun (WGS) entry which is preliminary data.</text>
</comment>
<keyword evidence="3" id="KW-0418">Kinase</keyword>
<proteinExistence type="predicted"/>
<evidence type="ECO:0000256" key="4">
    <source>
        <dbReference type="ARBA" id="ARBA00022840"/>
    </source>
</evidence>
<name>A0A2Z6QKT2_9GLOM</name>
<dbReference type="SUPFAM" id="SSF56112">
    <property type="entry name" value="Protein kinase-like (PK-like)"/>
    <property type="match status" value="1"/>
</dbReference>
<organism evidence="6 7">
    <name type="scientific">Rhizophagus clarus</name>
    <dbReference type="NCBI Taxonomy" id="94130"/>
    <lineage>
        <taxon>Eukaryota</taxon>
        <taxon>Fungi</taxon>
        <taxon>Fungi incertae sedis</taxon>
        <taxon>Mucoromycota</taxon>
        <taxon>Glomeromycotina</taxon>
        <taxon>Glomeromycetes</taxon>
        <taxon>Glomerales</taxon>
        <taxon>Glomeraceae</taxon>
        <taxon>Rhizophagus</taxon>
    </lineage>
</organism>
<keyword evidence="2" id="KW-0547">Nucleotide-binding</keyword>
<evidence type="ECO:0000313" key="7">
    <source>
        <dbReference type="Proteomes" id="UP000247702"/>
    </source>
</evidence>
<dbReference type="AlphaFoldDB" id="A0A2Z6QKT2"/>
<evidence type="ECO:0000313" key="6">
    <source>
        <dbReference type="EMBL" id="GBB86409.1"/>
    </source>
</evidence>
<dbReference type="Pfam" id="PF07714">
    <property type="entry name" value="PK_Tyr_Ser-Thr"/>
    <property type="match status" value="1"/>
</dbReference>
<dbReference type="InterPro" id="IPR011009">
    <property type="entry name" value="Kinase-like_dom_sf"/>
</dbReference>
<keyword evidence="7" id="KW-1185">Reference proteome</keyword>
<dbReference type="Gene3D" id="1.10.510.10">
    <property type="entry name" value="Transferase(Phosphotransferase) domain 1"/>
    <property type="match status" value="1"/>
</dbReference>
<protein>
    <recommendedName>
        <fullName evidence="5">Protein kinase domain-containing protein</fullName>
    </recommendedName>
</protein>
<dbReference type="PROSITE" id="PS50011">
    <property type="entry name" value="PROTEIN_KINASE_DOM"/>
    <property type="match status" value="1"/>
</dbReference>
<feature type="domain" description="Protein kinase" evidence="5">
    <location>
        <begin position="40"/>
        <end position="365"/>
    </location>
</feature>
<dbReference type="PANTHER" id="PTHR44329:SF288">
    <property type="entry name" value="MITOGEN-ACTIVATED PROTEIN KINASE KINASE KINASE 20"/>
    <property type="match status" value="1"/>
</dbReference>
<keyword evidence="1" id="KW-0808">Transferase</keyword>
<evidence type="ECO:0000256" key="2">
    <source>
        <dbReference type="ARBA" id="ARBA00022741"/>
    </source>
</evidence>
<evidence type="ECO:0000256" key="1">
    <source>
        <dbReference type="ARBA" id="ARBA00022679"/>
    </source>
</evidence>
<reference evidence="6 7" key="1">
    <citation type="submission" date="2017-11" db="EMBL/GenBank/DDBJ databases">
        <title>The genome of Rhizophagus clarus HR1 reveals common genetic basis of auxotrophy among arbuscular mycorrhizal fungi.</title>
        <authorList>
            <person name="Kobayashi Y."/>
        </authorList>
    </citation>
    <scope>NUCLEOTIDE SEQUENCE [LARGE SCALE GENOMIC DNA]</scope>
    <source>
        <strain evidence="6 7">HR1</strain>
    </source>
</reference>
<dbReference type="PANTHER" id="PTHR44329">
    <property type="entry name" value="SERINE/THREONINE-PROTEIN KINASE TNNI3K-RELATED"/>
    <property type="match status" value="1"/>
</dbReference>
<gene>
    <name evidence="6" type="ORF">RclHR1_12850002</name>
</gene>
<dbReference type="InterPro" id="IPR001245">
    <property type="entry name" value="Ser-Thr/Tyr_kinase_cat_dom"/>
</dbReference>
<dbReference type="InterPro" id="IPR051681">
    <property type="entry name" value="Ser/Thr_Kinases-Pseudokinases"/>
</dbReference>
<accession>A0A2Z6QKT2</accession>
<dbReference type="EMBL" id="BEXD01000319">
    <property type="protein sequence ID" value="GBB86409.1"/>
    <property type="molecule type" value="Genomic_DNA"/>
</dbReference>
<keyword evidence="4" id="KW-0067">ATP-binding</keyword>
<dbReference type="InterPro" id="IPR000719">
    <property type="entry name" value="Prot_kinase_dom"/>
</dbReference>
<evidence type="ECO:0000259" key="5">
    <source>
        <dbReference type="PROSITE" id="PS50011"/>
    </source>
</evidence>
<sequence length="372" mass="43118">MIIIKPKSSGNEVIEDFIKYTQRDYVRAGGKMEYVPYDQFKDIEFIAEGGFSKVYKATWIDGPINWSVFECDEWNYAHKKNYTVVLKNLNNSNNITFKELNELKIFHRINSRKSSVYQGSCKYFGITQDPITKDVIIVISYYNLGDLMHYISNDFYNISWEKKLHNVWYIMAGIKNLHEANIIHKDLHSGNVLSNEYIACISDLGISKSATESTYNNEIYGIIPYVAPEILKGQKYTKASDIYSFGMIMWEVMTDIGPVTNNPGAIYKSRPLSDMIQSAMSTRSLSSQSITTKIVDDNEIENCFNEDKTIKKIRLLENGNNDYITEESELDIDVDTNSKNILVIKYMFHRNSILIFKYNTINPFFIFLFTYK</sequence>
<evidence type="ECO:0000256" key="3">
    <source>
        <dbReference type="ARBA" id="ARBA00022777"/>
    </source>
</evidence>
<dbReference type="Proteomes" id="UP000247702">
    <property type="component" value="Unassembled WGS sequence"/>
</dbReference>